<dbReference type="Proteomes" id="UP001497480">
    <property type="component" value="Unassembled WGS sequence"/>
</dbReference>
<dbReference type="InterPro" id="IPR044790">
    <property type="entry name" value="MD26C-like"/>
</dbReference>
<comment type="caution">
    <text evidence="1">The sequence shown here is derived from an EMBL/GenBank/DDBJ whole genome shotgun (WGS) entry which is preliminary data.</text>
</comment>
<gene>
    <name evidence="1" type="ORF">LLUT_LOCUS19726</name>
</gene>
<keyword evidence="2" id="KW-1185">Reference proteome</keyword>
<reference evidence="1 2" key="1">
    <citation type="submission" date="2024-03" db="EMBL/GenBank/DDBJ databases">
        <authorList>
            <person name="Martinez-Hernandez J."/>
        </authorList>
    </citation>
    <scope>NUCLEOTIDE SEQUENCE [LARGE SCALE GENOMIC DNA]</scope>
</reference>
<evidence type="ECO:0000313" key="1">
    <source>
        <dbReference type="EMBL" id="CAL0318666.1"/>
    </source>
</evidence>
<protein>
    <submittedName>
        <fullName evidence="1">Uncharacterized protein</fullName>
    </submittedName>
</protein>
<dbReference type="PANTHER" id="PTHR47210:SF1">
    <property type="entry name" value="MEDIATOR OF RNA POLYMERASE II TRANSCRIPTION SUBUNIT 26C-RELATED"/>
    <property type="match status" value="1"/>
</dbReference>
<dbReference type="EMBL" id="CAXHTB010000013">
    <property type="protein sequence ID" value="CAL0318666.1"/>
    <property type="molecule type" value="Genomic_DNA"/>
</dbReference>
<accession>A0AAV1XAM8</accession>
<name>A0AAV1XAM8_LUPLU</name>
<evidence type="ECO:0000313" key="2">
    <source>
        <dbReference type="Proteomes" id="UP001497480"/>
    </source>
</evidence>
<dbReference type="AlphaFoldDB" id="A0AAV1XAM8"/>
<dbReference type="PANTHER" id="PTHR47210">
    <property type="entry name" value="MEDIATOR OF RNA POLYMERASE II TRANSCRIPTION SUBUNIT 26C-RELATED"/>
    <property type="match status" value="1"/>
</dbReference>
<sequence length="66" mass="7378">MDSNDFRSIVESASVSDWTLIDAALTVASVDYPNEFKRRREGIVERIYTIMSVSPPCHDCVANNNA</sequence>
<proteinExistence type="predicted"/>
<organism evidence="1 2">
    <name type="scientific">Lupinus luteus</name>
    <name type="common">European yellow lupine</name>
    <dbReference type="NCBI Taxonomy" id="3873"/>
    <lineage>
        <taxon>Eukaryota</taxon>
        <taxon>Viridiplantae</taxon>
        <taxon>Streptophyta</taxon>
        <taxon>Embryophyta</taxon>
        <taxon>Tracheophyta</taxon>
        <taxon>Spermatophyta</taxon>
        <taxon>Magnoliopsida</taxon>
        <taxon>eudicotyledons</taxon>
        <taxon>Gunneridae</taxon>
        <taxon>Pentapetalae</taxon>
        <taxon>rosids</taxon>
        <taxon>fabids</taxon>
        <taxon>Fabales</taxon>
        <taxon>Fabaceae</taxon>
        <taxon>Papilionoideae</taxon>
        <taxon>50 kb inversion clade</taxon>
        <taxon>genistoids sensu lato</taxon>
        <taxon>core genistoids</taxon>
        <taxon>Genisteae</taxon>
        <taxon>Lupinus</taxon>
    </lineage>
</organism>